<protein>
    <submittedName>
        <fullName evidence="3">Fumarylacetoacetate hydrolase family protein</fullName>
    </submittedName>
</protein>
<dbReference type="Proteomes" id="UP001056291">
    <property type="component" value="Chromosome"/>
</dbReference>
<dbReference type="Pfam" id="PF01557">
    <property type="entry name" value="FAA_hydrolase"/>
    <property type="match status" value="1"/>
</dbReference>
<dbReference type="PANTHER" id="PTHR30143:SF0">
    <property type="entry name" value="2-KETO-4-PENTENOATE HYDRATASE"/>
    <property type="match status" value="1"/>
</dbReference>
<dbReference type="Gene3D" id="3.90.850.10">
    <property type="entry name" value="Fumarylacetoacetase-like, C-terminal domain"/>
    <property type="match status" value="1"/>
</dbReference>
<sequence>MDHQSIVAQLARAKTRGEHIDLDVSALPLSIDDSYDLQAEYMAQVAWPVRGWKVGATSKAGQEALQIEEPIAGPIFEPCMYASGETVKTPKNAMRVLEPEFAFLMARDLRPKEHEYSVPEVCAAIAGVAGAVEIVDSRFDRQFGVGIAWTIADGSANHAFIPGELQEDWRALDLQSQSTRLSINGDIVAEGNGGNVIGGPLNILCWLCNHLISRDLHLKAGDWVSTGLTTKVVAGNSGDLVVADFSNLGTVSIRLE</sequence>
<organism evidence="3 4">
    <name type="scientific">Sneathiella marina</name>
    <dbReference type="NCBI Taxonomy" id="2950108"/>
    <lineage>
        <taxon>Bacteria</taxon>
        <taxon>Pseudomonadati</taxon>
        <taxon>Pseudomonadota</taxon>
        <taxon>Alphaproteobacteria</taxon>
        <taxon>Sneathiellales</taxon>
        <taxon>Sneathiellaceae</taxon>
        <taxon>Sneathiella</taxon>
    </lineage>
</organism>
<dbReference type="InterPro" id="IPR050772">
    <property type="entry name" value="Hydratase-Decarb/MhpD_sf"/>
</dbReference>
<evidence type="ECO:0000313" key="4">
    <source>
        <dbReference type="Proteomes" id="UP001056291"/>
    </source>
</evidence>
<evidence type="ECO:0000313" key="3">
    <source>
        <dbReference type="EMBL" id="USG61063.1"/>
    </source>
</evidence>
<proteinExistence type="predicted"/>
<dbReference type="SUPFAM" id="SSF56529">
    <property type="entry name" value="FAH"/>
    <property type="match status" value="1"/>
</dbReference>
<keyword evidence="1" id="KW-0456">Lyase</keyword>
<evidence type="ECO:0000259" key="2">
    <source>
        <dbReference type="Pfam" id="PF01557"/>
    </source>
</evidence>
<reference evidence="3" key="1">
    <citation type="submission" date="2022-06" db="EMBL/GenBank/DDBJ databases">
        <title>Sneathiella actinostolidae sp. nov., isolated from a sea anemonein the Western Pacific Ocean.</title>
        <authorList>
            <person name="Wei M.J."/>
        </authorList>
    </citation>
    <scope>NUCLEOTIDE SEQUENCE</scope>
    <source>
        <strain evidence="3">PHK-P5</strain>
    </source>
</reference>
<dbReference type="PANTHER" id="PTHR30143">
    <property type="entry name" value="ACID HYDRATASE"/>
    <property type="match status" value="1"/>
</dbReference>
<accession>A0ABY4W1L7</accession>
<dbReference type="GO" id="GO:0016787">
    <property type="term" value="F:hydrolase activity"/>
    <property type="evidence" value="ECO:0007669"/>
    <property type="project" value="UniProtKB-KW"/>
</dbReference>
<dbReference type="EMBL" id="CP098747">
    <property type="protein sequence ID" value="USG61063.1"/>
    <property type="molecule type" value="Genomic_DNA"/>
</dbReference>
<gene>
    <name evidence="3" type="ORF">NBZ79_18060</name>
</gene>
<evidence type="ECO:0000256" key="1">
    <source>
        <dbReference type="ARBA" id="ARBA00023239"/>
    </source>
</evidence>
<name>A0ABY4W1L7_9PROT</name>
<dbReference type="InterPro" id="IPR036663">
    <property type="entry name" value="Fumarylacetoacetase_C_sf"/>
</dbReference>
<feature type="domain" description="Fumarylacetoacetase-like C-terminal" evidence="2">
    <location>
        <begin position="80"/>
        <end position="253"/>
    </location>
</feature>
<dbReference type="InterPro" id="IPR011234">
    <property type="entry name" value="Fumarylacetoacetase-like_C"/>
</dbReference>
<keyword evidence="4" id="KW-1185">Reference proteome</keyword>
<dbReference type="RefSeq" id="WP_251934050.1">
    <property type="nucleotide sequence ID" value="NZ_CP098747.1"/>
</dbReference>
<keyword evidence="3" id="KW-0378">Hydrolase</keyword>